<gene>
    <name evidence="1" type="ORF">AAGT77_20585</name>
</gene>
<evidence type="ECO:0000313" key="1">
    <source>
        <dbReference type="EMBL" id="XAF56154.1"/>
    </source>
</evidence>
<keyword evidence="1" id="KW-0614">Plasmid</keyword>
<protein>
    <submittedName>
        <fullName evidence="1">Uncharacterized protein</fullName>
    </submittedName>
</protein>
<organism evidence="1 2">
    <name type="scientific">Marinobacter alkaliphilus</name>
    <dbReference type="NCBI Taxonomy" id="254719"/>
    <lineage>
        <taxon>Bacteria</taxon>
        <taxon>Pseudomonadati</taxon>
        <taxon>Pseudomonadota</taxon>
        <taxon>Gammaproteobacteria</taxon>
        <taxon>Pseudomonadales</taxon>
        <taxon>Marinobacteraceae</taxon>
        <taxon>Marinobacter</taxon>
    </lineage>
</organism>
<proteinExistence type="predicted"/>
<evidence type="ECO:0000313" key="2">
    <source>
        <dbReference type="Proteomes" id="UP001445268"/>
    </source>
</evidence>
<geneLocation type="plasmid" evidence="1 2">
    <name>unnamed2</name>
</geneLocation>
<dbReference type="RefSeq" id="WP_342632702.1">
    <property type="nucleotide sequence ID" value="NZ_CP152382.1"/>
</dbReference>
<reference evidence="1 2" key="1">
    <citation type="submission" date="2024-04" db="EMBL/GenBank/DDBJ databases">
        <title>Marinobacter sp. SBY-1.</title>
        <authorList>
            <person name="Pan C."/>
        </authorList>
    </citation>
    <scope>NUCLEOTIDE SEQUENCE [LARGE SCALE GENOMIC DNA]</scope>
    <source>
        <strain evidence="1 2">SBY-1</strain>
        <plasmid evidence="1 2">unnamed2</plasmid>
    </source>
</reference>
<name>A0ABZ3E8X6_9GAMM</name>
<dbReference type="EMBL" id="CP152382">
    <property type="protein sequence ID" value="XAF56154.1"/>
    <property type="molecule type" value="Genomic_DNA"/>
</dbReference>
<sequence>MMTNKPKVTPHVADGVEVATVKVFWPESMPENRIEFGLLCADHHNPYLSILRWGSMRPEVIDSHYVQKPVVQHFERYSEVTIEEADSRGGKRSYAVELKHA</sequence>
<keyword evidence="2" id="KW-1185">Reference proteome</keyword>
<dbReference type="Proteomes" id="UP001445268">
    <property type="component" value="Plasmid unnamed2"/>
</dbReference>
<accession>A0ABZ3E8X6</accession>